<protein>
    <recommendedName>
        <fullName evidence="14">Sensory/regulatory protein RpfC</fullName>
        <ecNumber evidence="3">2.7.13.3</ecNumber>
    </recommendedName>
    <alternativeName>
        <fullName evidence="15">Virulence sensor protein BvgS</fullName>
    </alternativeName>
</protein>
<evidence type="ECO:0000256" key="19">
    <source>
        <dbReference type="SAM" id="Phobius"/>
    </source>
</evidence>
<evidence type="ECO:0000256" key="8">
    <source>
        <dbReference type="ARBA" id="ARBA00022777"/>
    </source>
</evidence>
<evidence type="ECO:0000256" key="5">
    <source>
        <dbReference type="ARBA" id="ARBA00022679"/>
    </source>
</evidence>
<evidence type="ECO:0000256" key="7">
    <source>
        <dbReference type="ARBA" id="ARBA00022741"/>
    </source>
</evidence>
<dbReference type="InterPro" id="IPR003661">
    <property type="entry name" value="HisK_dim/P_dom"/>
</dbReference>
<evidence type="ECO:0000313" key="25">
    <source>
        <dbReference type="Proteomes" id="UP000573499"/>
    </source>
</evidence>
<dbReference type="Gene3D" id="1.10.287.130">
    <property type="match status" value="1"/>
</dbReference>
<dbReference type="InterPro" id="IPR003660">
    <property type="entry name" value="HAMP_dom"/>
</dbReference>
<dbReference type="Gene3D" id="3.40.50.2300">
    <property type="match status" value="2"/>
</dbReference>
<feature type="modified residue" description="4-aspartylphosphate" evidence="17">
    <location>
        <position position="779"/>
    </location>
</feature>
<keyword evidence="19" id="KW-0472">Membrane</keyword>
<dbReference type="PROSITE" id="PS50110">
    <property type="entry name" value="RESPONSE_REGULATORY"/>
    <property type="match status" value="2"/>
</dbReference>
<dbReference type="Pfam" id="PF00072">
    <property type="entry name" value="Response_reg"/>
    <property type="match status" value="1"/>
</dbReference>
<reference evidence="24 25" key="1">
    <citation type="submission" date="2020-07" db="EMBL/GenBank/DDBJ databases">
        <title>Novel species isolated from subtropical streams in China.</title>
        <authorList>
            <person name="Lu H."/>
        </authorList>
    </citation>
    <scope>NUCLEOTIDE SEQUENCE [LARGE SCALE GENOMIC DNA]</scope>
    <source>
        <strain evidence="24 25">LX47W</strain>
    </source>
</reference>
<feature type="modified residue" description="4-aspartylphosphate" evidence="17">
    <location>
        <position position="640"/>
    </location>
</feature>
<dbReference type="SMART" id="SM00448">
    <property type="entry name" value="REC"/>
    <property type="match status" value="2"/>
</dbReference>
<dbReference type="PRINTS" id="PR00344">
    <property type="entry name" value="BCTRLSENSOR"/>
</dbReference>
<dbReference type="InterPro" id="IPR005467">
    <property type="entry name" value="His_kinase_dom"/>
</dbReference>
<accession>A0A7W2IMV8</accession>
<dbReference type="AlphaFoldDB" id="A0A7W2IMV8"/>
<dbReference type="SUPFAM" id="SSF47384">
    <property type="entry name" value="Homodimeric domain of signal transducing histidine kinase"/>
    <property type="match status" value="1"/>
</dbReference>
<dbReference type="PANTHER" id="PTHR45339:SF5">
    <property type="entry name" value="HISTIDINE KINASE"/>
    <property type="match status" value="1"/>
</dbReference>
<dbReference type="SMART" id="SM00388">
    <property type="entry name" value="HisKA"/>
    <property type="match status" value="1"/>
</dbReference>
<keyword evidence="18" id="KW-0175">Coiled coil</keyword>
<evidence type="ECO:0000256" key="16">
    <source>
        <dbReference type="PROSITE-ProRule" id="PRU00110"/>
    </source>
</evidence>
<dbReference type="InterPro" id="IPR011006">
    <property type="entry name" value="CheY-like_superfamily"/>
</dbReference>
<dbReference type="Gene3D" id="1.20.120.160">
    <property type="entry name" value="HPT domain"/>
    <property type="match status" value="1"/>
</dbReference>
<dbReference type="CDD" id="cd16922">
    <property type="entry name" value="HATPase_EvgS-ArcB-TorS-like"/>
    <property type="match status" value="1"/>
</dbReference>
<feature type="domain" description="HAMP" evidence="22">
    <location>
        <begin position="251"/>
        <end position="313"/>
    </location>
</feature>
<dbReference type="PANTHER" id="PTHR45339">
    <property type="entry name" value="HYBRID SIGNAL TRANSDUCTION HISTIDINE KINASE J"/>
    <property type="match status" value="1"/>
</dbReference>
<organism evidence="24 25">
    <name type="scientific">Rugamonas apoptosis</name>
    <dbReference type="NCBI Taxonomy" id="2758570"/>
    <lineage>
        <taxon>Bacteria</taxon>
        <taxon>Pseudomonadati</taxon>
        <taxon>Pseudomonadota</taxon>
        <taxon>Betaproteobacteria</taxon>
        <taxon>Burkholderiales</taxon>
        <taxon>Oxalobacteraceae</taxon>
        <taxon>Telluria group</taxon>
        <taxon>Rugamonas</taxon>
    </lineage>
</organism>
<name>A0A7W2IMV8_9BURK</name>
<evidence type="ECO:0000256" key="15">
    <source>
        <dbReference type="ARBA" id="ARBA00070152"/>
    </source>
</evidence>
<evidence type="ECO:0000259" key="23">
    <source>
        <dbReference type="PROSITE" id="PS50894"/>
    </source>
</evidence>
<evidence type="ECO:0000256" key="14">
    <source>
        <dbReference type="ARBA" id="ARBA00068150"/>
    </source>
</evidence>
<dbReference type="SUPFAM" id="SSF47226">
    <property type="entry name" value="Histidine-containing phosphotransfer domain, HPT domain"/>
    <property type="match status" value="1"/>
</dbReference>
<dbReference type="InterPro" id="IPR036641">
    <property type="entry name" value="HPT_dom_sf"/>
</dbReference>
<dbReference type="PROSITE" id="PS50109">
    <property type="entry name" value="HIS_KIN"/>
    <property type="match status" value="1"/>
</dbReference>
<evidence type="ECO:0000256" key="13">
    <source>
        <dbReference type="ARBA" id="ARBA00064003"/>
    </source>
</evidence>
<feature type="modified residue" description="Phosphohistidine" evidence="16">
    <location>
        <position position="920"/>
    </location>
</feature>
<comment type="function">
    <text evidence="12">Member of the two-component regulatory system BvgS/BvgA. Phosphorylates BvgA via a four-step phosphorelay in response to environmental signals.</text>
</comment>
<evidence type="ECO:0000256" key="2">
    <source>
        <dbReference type="ARBA" id="ARBA00004370"/>
    </source>
</evidence>
<dbReference type="Pfam" id="PF02518">
    <property type="entry name" value="HATPase_c"/>
    <property type="match status" value="1"/>
</dbReference>
<evidence type="ECO:0000259" key="21">
    <source>
        <dbReference type="PROSITE" id="PS50110"/>
    </source>
</evidence>
<dbReference type="Gene3D" id="6.10.340.10">
    <property type="match status" value="1"/>
</dbReference>
<keyword evidence="9" id="KW-0067">ATP-binding</keyword>
<evidence type="ECO:0000256" key="3">
    <source>
        <dbReference type="ARBA" id="ARBA00012438"/>
    </source>
</evidence>
<dbReference type="Gene3D" id="3.30.565.10">
    <property type="entry name" value="Histidine kinase-like ATPase, C-terminal domain"/>
    <property type="match status" value="1"/>
</dbReference>
<dbReference type="GO" id="GO:0005524">
    <property type="term" value="F:ATP binding"/>
    <property type="evidence" value="ECO:0007669"/>
    <property type="project" value="UniProtKB-KW"/>
</dbReference>
<keyword evidence="10" id="KW-0902">Two-component regulatory system</keyword>
<keyword evidence="11" id="KW-0843">Virulence</keyword>
<keyword evidence="25" id="KW-1185">Reference proteome</keyword>
<gene>
    <name evidence="24" type="ORF">H3H39_22945</name>
</gene>
<sequence>MKLRRVTLGLCGSALLALALNTVLIVLIQQDYCQAVRAQERRQLALTLSYGLLQEAEQLVSLVRAYAVTGNQRYLTYYYDILAIRAGAKAPPAGFDPSTYWKDVIAGRRQHRLPPDGVRRSLGARMQALGFGADEFAALARVTRATEAVQQVEKVAFGAAQGLVYDAGRGRFGEGLPRLNEATTLVHSDQYNRLQAELSDALAALAGATERRTRAEMLTAQDRLDRLIRATLACLLASLGLVLTAGWVLQRQVLRPIRRLSRAAASLARGDYGTRVEGVLAGPGPDTGFGVQELAALGGAFNSMASAIEQDLHRRAAVQRELEQARQHSEEASRAKSMFLANMSHEIRTPMNAIIGMACLALQTDLSPRQHSYISQVHQAATALLGIINDILDFSKVEAGKMVLELAPFRLEDVLANALALVRQQAQEKQLELVLDLAERELVGEGGMLLGDALRLGQVLTNLLSNAVKFTESGSVRLAVQAERRETDSLALCFTVRDTGIGMSQEQLGRLFQEFSQADGSTTRKYGGTGLGLAISHKLVSLMDGRIWAESVPGQGARFTVALRLARCPAVPLPALPPALATLRVLVVDDLAPTRLALQNLLRALGVDGAIDVVPGLGAARTRLEAALRWRRPYQLLLLDWDWPGQDVEDWLDSLDEAGLALPPTAALTAADPDYATAAAARLGLLGCVAKPAQPDTLRALLRRLLGAPEASPAVPAAPPSSLHGMRVLLVEDHATNRQLAYELLAMRGVQVESVEHGEAALARLDARPAGHFDAVLMDLQMPVMDGYEATRRLRQDHRHADLPVIAMTAHAMPEERARCAAAGMDGHVGKPVEPEQLYRTLARHYDGTRPPAALAPQGAPALAPIAGLDQDTGLRRAGGQAPLYHRLLAAFVADFGAAGTTLADQLSAGGWPAAELLVHTLRGMAGTLGADQVAHLAGQLEHDCRQRAAEAASDSLARLAPPLQALLDALAAQLAQPAPGEEMAASPAAAVLAPDWLPRLRRMLAACDSEALSLWRDCRPELTRMLGQAAARRIGSALEQYDFDRALASLAAATVTQDP</sequence>
<proteinExistence type="predicted"/>
<dbReference type="Pfam" id="PF00672">
    <property type="entry name" value="HAMP"/>
    <property type="match status" value="1"/>
</dbReference>
<dbReference type="EC" id="2.7.13.3" evidence="3"/>
<keyword evidence="8" id="KW-0418">Kinase</keyword>
<dbReference type="SUPFAM" id="SSF52172">
    <property type="entry name" value="CheY-like"/>
    <property type="match status" value="2"/>
</dbReference>
<evidence type="ECO:0000259" key="20">
    <source>
        <dbReference type="PROSITE" id="PS50109"/>
    </source>
</evidence>
<keyword evidence="7" id="KW-0547">Nucleotide-binding</keyword>
<comment type="caution">
    <text evidence="24">The sequence shown here is derived from an EMBL/GenBank/DDBJ whole genome shotgun (WGS) entry which is preliminary data.</text>
</comment>
<evidence type="ECO:0000256" key="1">
    <source>
        <dbReference type="ARBA" id="ARBA00000085"/>
    </source>
</evidence>
<dbReference type="Pfam" id="PF01627">
    <property type="entry name" value="Hpt"/>
    <property type="match status" value="1"/>
</dbReference>
<keyword evidence="19" id="KW-1133">Transmembrane helix</keyword>
<keyword evidence="4 17" id="KW-0597">Phosphoprotein</keyword>
<dbReference type="SMART" id="SM00387">
    <property type="entry name" value="HATPase_c"/>
    <property type="match status" value="1"/>
</dbReference>
<keyword evidence="5" id="KW-0808">Transferase</keyword>
<evidence type="ECO:0000256" key="6">
    <source>
        <dbReference type="ARBA" id="ARBA00022729"/>
    </source>
</evidence>
<dbReference type="SUPFAM" id="SSF55874">
    <property type="entry name" value="ATPase domain of HSP90 chaperone/DNA topoisomerase II/histidine kinase"/>
    <property type="match status" value="1"/>
</dbReference>
<dbReference type="CDD" id="cd00082">
    <property type="entry name" value="HisKA"/>
    <property type="match status" value="1"/>
</dbReference>
<dbReference type="PROSITE" id="PS50885">
    <property type="entry name" value="HAMP"/>
    <property type="match status" value="1"/>
</dbReference>
<evidence type="ECO:0000259" key="22">
    <source>
        <dbReference type="PROSITE" id="PS50885"/>
    </source>
</evidence>
<evidence type="ECO:0000256" key="12">
    <source>
        <dbReference type="ARBA" id="ARBA00058004"/>
    </source>
</evidence>
<comment type="catalytic activity">
    <reaction evidence="1">
        <text>ATP + protein L-histidine = ADP + protein N-phospho-L-histidine.</text>
        <dbReference type="EC" id="2.7.13.3"/>
    </reaction>
</comment>
<feature type="domain" description="Response regulatory" evidence="21">
    <location>
        <begin position="727"/>
        <end position="846"/>
    </location>
</feature>
<evidence type="ECO:0000256" key="11">
    <source>
        <dbReference type="ARBA" id="ARBA00023026"/>
    </source>
</evidence>
<dbReference type="RefSeq" id="WP_182156711.1">
    <property type="nucleotide sequence ID" value="NZ_JACEZU010000013.1"/>
</dbReference>
<evidence type="ECO:0000256" key="10">
    <source>
        <dbReference type="ARBA" id="ARBA00023012"/>
    </source>
</evidence>
<evidence type="ECO:0000256" key="18">
    <source>
        <dbReference type="SAM" id="Coils"/>
    </source>
</evidence>
<dbReference type="CDD" id="cd06225">
    <property type="entry name" value="HAMP"/>
    <property type="match status" value="1"/>
</dbReference>
<dbReference type="EMBL" id="JACEZU010000013">
    <property type="protein sequence ID" value="MBA5689912.1"/>
    <property type="molecule type" value="Genomic_DNA"/>
</dbReference>
<comment type="subcellular location">
    <subcellularLocation>
        <location evidence="2">Membrane</location>
    </subcellularLocation>
</comment>
<dbReference type="CDD" id="cd17546">
    <property type="entry name" value="REC_hyHK_CKI1_RcsC-like"/>
    <property type="match status" value="1"/>
</dbReference>
<dbReference type="SMART" id="SM00304">
    <property type="entry name" value="HAMP"/>
    <property type="match status" value="1"/>
</dbReference>
<keyword evidence="19" id="KW-0812">Transmembrane</keyword>
<feature type="domain" description="HPt" evidence="23">
    <location>
        <begin position="881"/>
        <end position="978"/>
    </location>
</feature>
<dbReference type="InterPro" id="IPR003594">
    <property type="entry name" value="HATPase_dom"/>
</dbReference>
<dbReference type="InterPro" id="IPR001789">
    <property type="entry name" value="Sig_transdc_resp-reg_receiver"/>
</dbReference>
<dbReference type="FunFam" id="3.30.565.10:FF:000010">
    <property type="entry name" value="Sensor histidine kinase RcsC"/>
    <property type="match status" value="1"/>
</dbReference>
<dbReference type="InterPro" id="IPR036097">
    <property type="entry name" value="HisK_dim/P_sf"/>
</dbReference>
<feature type="domain" description="Histidine kinase" evidence="20">
    <location>
        <begin position="342"/>
        <end position="567"/>
    </location>
</feature>
<evidence type="ECO:0000256" key="17">
    <source>
        <dbReference type="PROSITE-ProRule" id="PRU00169"/>
    </source>
</evidence>
<evidence type="ECO:0000256" key="9">
    <source>
        <dbReference type="ARBA" id="ARBA00022840"/>
    </source>
</evidence>
<dbReference type="InterPro" id="IPR004358">
    <property type="entry name" value="Sig_transdc_His_kin-like_C"/>
</dbReference>
<feature type="transmembrane region" description="Helical" evidence="19">
    <location>
        <begin position="227"/>
        <end position="249"/>
    </location>
</feature>
<dbReference type="Proteomes" id="UP000573499">
    <property type="component" value="Unassembled WGS sequence"/>
</dbReference>
<evidence type="ECO:0000313" key="24">
    <source>
        <dbReference type="EMBL" id="MBA5689912.1"/>
    </source>
</evidence>
<dbReference type="FunFam" id="1.10.287.130:FF:000002">
    <property type="entry name" value="Two-component osmosensing histidine kinase"/>
    <property type="match status" value="1"/>
</dbReference>
<keyword evidence="6" id="KW-0732">Signal</keyword>
<dbReference type="Pfam" id="PF00512">
    <property type="entry name" value="HisKA"/>
    <property type="match status" value="1"/>
</dbReference>
<dbReference type="GO" id="GO:0005886">
    <property type="term" value="C:plasma membrane"/>
    <property type="evidence" value="ECO:0007669"/>
    <property type="project" value="UniProtKB-SubCell"/>
</dbReference>
<dbReference type="InterPro" id="IPR008207">
    <property type="entry name" value="Sig_transdc_His_kin_Hpt_dom"/>
</dbReference>
<feature type="coiled-coil region" evidence="18">
    <location>
        <begin position="308"/>
        <end position="335"/>
    </location>
</feature>
<dbReference type="InterPro" id="IPR036890">
    <property type="entry name" value="HATPase_C_sf"/>
</dbReference>
<dbReference type="PROSITE" id="PS50894">
    <property type="entry name" value="HPT"/>
    <property type="match status" value="1"/>
</dbReference>
<feature type="domain" description="Response regulatory" evidence="21">
    <location>
        <begin position="584"/>
        <end position="706"/>
    </location>
</feature>
<evidence type="ECO:0000256" key="4">
    <source>
        <dbReference type="ARBA" id="ARBA00022553"/>
    </source>
</evidence>
<dbReference type="GO" id="GO:0000155">
    <property type="term" value="F:phosphorelay sensor kinase activity"/>
    <property type="evidence" value="ECO:0007669"/>
    <property type="project" value="InterPro"/>
</dbReference>
<comment type="subunit">
    <text evidence="13">At low DSF concentrations, interacts with RpfF.</text>
</comment>